<name>A0A9W6RF14_9ACTN</name>
<dbReference type="Gene3D" id="1.10.1780.10">
    <property type="entry name" value="Clp, N-terminal domain"/>
    <property type="match status" value="2"/>
</dbReference>
<dbReference type="RefSeq" id="WP_285620627.1">
    <property type="nucleotide sequence ID" value="NZ_BSTJ01000003.1"/>
</dbReference>
<dbReference type="Proteomes" id="UP001165135">
    <property type="component" value="Unassembled WGS sequence"/>
</dbReference>
<protein>
    <submittedName>
        <fullName evidence="1">Uncharacterized protein</fullName>
    </submittedName>
</protein>
<organism evidence="1 2">
    <name type="scientific">Actinoallomurus iriomotensis</name>
    <dbReference type="NCBI Taxonomy" id="478107"/>
    <lineage>
        <taxon>Bacteria</taxon>
        <taxon>Bacillati</taxon>
        <taxon>Actinomycetota</taxon>
        <taxon>Actinomycetes</taxon>
        <taxon>Streptosporangiales</taxon>
        <taxon>Thermomonosporaceae</taxon>
        <taxon>Actinoallomurus</taxon>
    </lineage>
</organism>
<comment type="caution">
    <text evidence="1">The sequence shown here is derived from an EMBL/GenBank/DDBJ whole genome shotgun (WGS) entry which is preliminary data.</text>
</comment>
<dbReference type="AlphaFoldDB" id="A0A9W6RF14"/>
<gene>
    <name evidence="1" type="ORF">Airi01_029110</name>
</gene>
<accession>A0A9W6RF14</accession>
<reference evidence="1" key="1">
    <citation type="submission" date="2023-03" db="EMBL/GenBank/DDBJ databases">
        <title>Actinoallomurus iriomotensis NBRC 103681.</title>
        <authorList>
            <person name="Ichikawa N."/>
            <person name="Sato H."/>
            <person name="Tonouchi N."/>
        </authorList>
    </citation>
    <scope>NUCLEOTIDE SEQUENCE</scope>
    <source>
        <strain evidence="1">NBRC 103681</strain>
    </source>
</reference>
<evidence type="ECO:0000313" key="1">
    <source>
        <dbReference type="EMBL" id="GLY74644.1"/>
    </source>
</evidence>
<sequence>MATRPQSAPRLSKGAGTCLSGALAFAWYRGSAVVGTHQLLLALIARGDPISSRVLAESGVTYRAVCDVLEAAGQWEDGGIGTAESAAARTLAEAAKGFRPPGRLARLLGTYGSPSRRPLPPWSRNIETVIDEAFFSAQAAGRDAPCRADLTVAWLSQDNGAAADVLERLGADREWLRNRLAEAFAPQGPAPTSATDSEIRPSGWVLGYLLRQGTCSLPGTYDSTPWRGGLTAIMLEKLLQVSADLEVAELRPEHVLLAIIATYEDLAADREQFGPGWEACFPAGRALASYGITYERARQMTLALSPETKTSGPDDQRGFVQRARELFLFTPTMKDGVDEAVRLLGHRPRGKGAMATPEVNLLGVMHEENELANRILAGFHVDRERLRHDLIDALR</sequence>
<dbReference type="EMBL" id="BSTJ01000003">
    <property type="protein sequence ID" value="GLY74644.1"/>
    <property type="molecule type" value="Genomic_DNA"/>
</dbReference>
<evidence type="ECO:0000313" key="2">
    <source>
        <dbReference type="Proteomes" id="UP001165135"/>
    </source>
</evidence>
<proteinExistence type="predicted"/>
<dbReference type="InterPro" id="IPR036628">
    <property type="entry name" value="Clp_N_dom_sf"/>
</dbReference>